<protein>
    <recommendedName>
        <fullName evidence="4">phosphoglycolate phosphatase</fullName>
        <ecNumber evidence="4">3.1.3.18</ecNumber>
    </recommendedName>
</protein>
<dbReference type="AlphaFoldDB" id="A0A6I6JY71"/>
<comment type="similarity">
    <text evidence="3">Belongs to the HAD-like hydrolase superfamily. CbbY/CbbZ/Gph/YieH family.</text>
</comment>
<dbReference type="Gene3D" id="1.10.150.240">
    <property type="entry name" value="Putative phosphatase, domain 2"/>
    <property type="match status" value="1"/>
</dbReference>
<keyword evidence="6" id="KW-1185">Reference proteome</keyword>
<dbReference type="RefSeq" id="WP_158868093.1">
    <property type="nucleotide sequence ID" value="NZ_CP046401.1"/>
</dbReference>
<dbReference type="InterPro" id="IPR023198">
    <property type="entry name" value="PGP-like_dom2"/>
</dbReference>
<evidence type="ECO:0000256" key="3">
    <source>
        <dbReference type="ARBA" id="ARBA00006171"/>
    </source>
</evidence>
<dbReference type="SFLD" id="SFLDS00003">
    <property type="entry name" value="Haloacid_Dehalogenase"/>
    <property type="match status" value="1"/>
</dbReference>
<gene>
    <name evidence="5" type="ORF">GM418_16030</name>
</gene>
<dbReference type="EC" id="3.1.3.18" evidence="4"/>
<dbReference type="InterPro" id="IPR041492">
    <property type="entry name" value="HAD_2"/>
</dbReference>
<sequence>MKMTKAIIWDWNGTLLNDLDFCISTINILLKRRELPLLNRNSYKEVFSFPVKEYYKAIGFDFKKEDFSIPAKEFIDLYDGGVGSCGLHPSAIDVLEYFRNQGFRQFVLSAMKQNMLEKTLQQNKIFHFFEGVAGLNDHYAVSKIERGKELIQQYQINVESSWIVGDTTHDFEVAEQLGIKCILVADGHQSVQRLKGTNMPVMEKLLELKSWQEF</sequence>
<dbReference type="Gene3D" id="3.40.50.1000">
    <property type="entry name" value="HAD superfamily/HAD-like"/>
    <property type="match status" value="1"/>
</dbReference>
<dbReference type="GO" id="GO:0008967">
    <property type="term" value="F:phosphoglycolate phosphatase activity"/>
    <property type="evidence" value="ECO:0007669"/>
    <property type="project" value="UniProtKB-EC"/>
</dbReference>
<proteinExistence type="inferred from homology"/>
<keyword evidence="5" id="KW-0378">Hydrolase</keyword>
<dbReference type="Proteomes" id="UP000428260">
    <property type="component" value="Chromosome"/>
</dbReference>
<dbReference type="SFLD" id="SFLDG01129">
    <property type="entry name" value="C1.5:_HAD__Beta-PGM__Phosphata"/>
    <property type="match status" value="1"/>
</dbReference>
<accession>A0A6I6JY71</accession>
<dbReference type="Pfam" id="PF13419">
    <property type="entry name" value="HAD_2"/>
    <property type="match status" value="1"/>
</dbReference>
<reference evidence="5 6" key="1">
    <citation type="submission" date="2019-11" db="EMBL/GenBank/DDBJ databases">
        <authorList>
            <person name="Zheng R.K."/>
            <person name="Sun C.M."/>
        </authorList>
    </citation>
    <scope>NUCLEOTIDE SEQUENCE [LARGE SCALE GENOMIC DNA]</scope>
    <source>
        <strain evidence="5 6">WC007</strain>
    </source>
</reference>
<evidence type="ECO:0000256" key="2">
    <source>
        <dbReference type="ARBA" id="ARBA00004818"/>
    </source>
</evidence>
<comment type="pathway">
    <text evidence="2">Organic acid metabolism; glycolate biosynthesis; glycolate from 2-phosphoglycolate: step 1/1.</text>
</comment>
<evidence type="ECO:0000256" key="1">
    <source>
        <dbReference type="ARBA" id="ARBA00000830"/>
    </source>
</evidence>
<dbReference type="SUPFAM" id="SSF56784">
    <property type="entry name" value="HAD-like"/>
    <property type="match status" value="1"/>
</dbReference>
<dbReference type="GO" id="GO:0006281">
    <property type="term" value="P:DNA repair"/>
    <property type="evidence" value="ECO:0007669"/>
    <property type="project" value="TreeGrafter"/>
</dbReference>
<dbReference type="KEGG" id="mcos:GM418_16030"/>
<dbReference type="PANTHER" id="PTHR43434">
    <property type="entry name" value="PHOSPHOGLYCOLATE PHOSPHATASE"/>
    <property type="match status" value="1"/>
</dbReference>
<name>A0A6I6JY71_9BACT</name>
<evidence type="ECO:0000256" key="4">
    <source>
        <dbReference type="ARBA" id="ARBA00013078"/>
    </source>
</evidence>
<organism evidence="5 6">
    <name type="scientific">Maribellus comscasis</name>
    <dbReference type="NCBI Taxonomy" id="2681766"/>
    <lineage>
        <taxon>Bacteria</taxon>
        <taxon>Pseudomonadati</taxon>
        <taxon>Bacteroidota</taxon>
        <taxon>Bacteroidia</taxon>
        <taxon>Marinilabiliales</taxon>
        <taxon>Prolixibacteraceae</taxon>
        <taxon>Maribellus</taxon>
    </lineage>
</organism>
<dbReference type="InterPro" id="IPR036412">
    <property type="entry name" value="HAD-like_sf"/>
</dbReference>
<evidence type="ECO:0000313" key="5">
    <source>
        <dbReference type="EMBL" id="QGY45122.1"/>
    </source>
</evidence>
<evidence type="ECO:0000313" key="6">
    <source>
        <dbReference type="Proteomes" id="UP000428260"/>
    </source>
</evidence>
<dbReference type="InterPro" id="IPR023214">
    <property type="entry name" value="HAD_sf"/>
</dbReference>
<dbReference type="EMBL" id="CP046401">
    <property type="protein sequence ID" value="QGY45122.1"/>
    <property type="molecule type" value="Genomic_DNA"/>
</dbReference>
<dbReference type="PANTHER" id="PTHR43434:SF1">
    <property type="entry name" value="PHOSPHOGLYCOLATE PHOSPHATASE"/>
    <property type="match status" value="1"/>
</dbReference>
<comment type="catalytic activity">
    <reaction evidence="1">
        <text>2-phosphoglycolate + H2O = glycolate + phosphate</text>
        <dbReference type="Rhea" id="RHEA:14369"/>
        <dbReference type="ChEBI" id="CHEBI:15377"/>
        <dbReference type="ChEBI" id="CHEBI:29805"/>
        <dbReference type="ChEBI" id="CHEBI:43474"/>
        <dbReference type="ChEBI" id="CHEBI:58033"/>
        <dbReference type="EC" id="3.1.3.18"/>
    </reaction>
</comment>
<dbReference type="GO" id="GO:0005829">
    <property type="term" value="C:cytosol"/>
    <property type="evidence" value="ECO:0007669"/>
    <property type="project" value="TreeGrafter"/>
</dbReference>
<dbReference type="InterPro" id="IPR050155">
    <property type="entry name" value="HAD-like_hydrolase_sf"/>
</dbReference>